<dbReference type="GO" id="GO:0070979">
    <property type="term" value="P:protein K11-linked ubiquitination"/>
    <property type="evidence" value="ECO:0007669"/>
    <property type="project" value="TreeGrafter"/>
</dbReference>
<proteinExistence type="predicted"/>
<dbReference type="Proteomes" id="UP000030742">
    <property type="component" value="Unassembled WGS sequence"/>
</dbReference>
<protein>
    <submittedName>
        <fullName evidence="4">Uncharacterized protein</fullName>
    </submittedName>
</protein>
<dbReference type="EMBL" id="KB630197">
    <property type="protein sequence ID" value="ERL83469.1"/>
    <property type="molecule type" value="Genomic_DNA"/>
</dbReference>
<evidence type="ECO:0000256" key="3">
    <source>
        <dbReference type="ARBA" id="ARBA00023306"/>
    </source>
</evidence>
<dbReference type="GO" id="GO:0007091">
    <property type="term" value="P:metaphase/anaphase transition of mitotic cell cycle"/>
    <property type="evidence" value="ECO:0007669"/>
    <property type="project" value="TreeGrafter"/>
</dbReference>
<evidence type="ECO:0000256" key="2">
    <source>
        <dbReference type="ARBA" id="ARBA00022776"/>
    </source>
</evidence>
<dbReference type="GO" id="GO:0005680">
    <property type="term" value="C:anaphase-promoting complex"/>
    <property type="evidence" value="ECO:0007669"/>
    <property type="project" value="InterPro"/>
</dbReference>
<reference evidence="4 5" key="1">
    <citation type="journal article" date="2013" name="Genome Biol.">
        <title>Draft genome of the mountain pine beetle, Dendroctonus ponderosae Hopkins, a major forest pest.</title>
        <authorList>
            <person name="Keeling C.I."/>
            <person name="Yuen M.M."/>
            <person name="Liao N.Y."/>
            <person name="Docking T.R."/>
            <person name="Chan S.K."/>
            <person name="Taylor G.A."/>
            <person name="Palmquist D.L."/>
            <person name="Jackman S.D."/>
            <person name="Nguyen A."/>
            <person name="Li M."/>
            <person name="Henderson H."/>
            <person name="Janes J.K."/>
            <person name="Zhao Y."/>
            <person name="Pandoh P."/>
            <person name="Moore R."/>
            <person name="Sperling F.A."/>
            <person name="Huber D.P."/>
            <person name="Birol I."/>
            <person name="Jones S.J."/>
            <person name="Bohlmann J."/>
        </authorList>
    </citation>
    <scope>NUCLEOTIDE SEQUENCE</scope>
</reference>
<evidence type="ECO:0000256" key="1">
    <source>
        <dbReference type="ARBA" id="ARBA00022618"/>
    </source>
</evidence>
<evidence type="ECO:0000313" key="5">
    <source>
        <dbReference type="Proteomes" id="UP000030742"/>
    </source>
</evidence>
<evidence type="ECO:0000313" key="4">
    <source>
        <dbReference type="EMBL" id="ERL83469.1"/>
    </source>
</evidence>
<keyword evidence="2" id="KW-0498">Mitosis</keyword>
<name>U4TPV3_DENPD</name>
<gene>
    <name evidence="4" type="ORF">D910_00468</name>
</gene>
<organism evidence="4 5">
    <name type="scientific">Dendroctonus ponderosae</name>
    <name type="common">Mountain pine beetle</name>
    <dbReference type="NCBI Taxonomy" id="77166"/>
    <lineage>
        <taxon>Eukaryota</taxon>
        <taxon>Metazoa</taxon>
        <taxon>Ecdysozoa</taxon>
        <taxon>Arthropoda</taxon>
        <taxon>Hexapoda</taxon>
        <taxon>Insecta</taxon>
        <taxon>Pterygota</taxon>
        <taxon>Neoptera</taxon>
        <taxon>Endopterygota</taxon>
        <taxon>Coleoptera</taxon>
        <taxon>Polyphaga</taxon>
        <taxon>Cucujiformia</taxon>
        <taxon>Curculionidae</taxon>
        <taxon>Scolytinae</taxon>
        <taxon>Dendroctonus</taxon>
    </lineage>
</organism>
<dbReference type="InterPro" id="IPR024990">
    <property type="entry name" value="Apc1"/>
</dbReference>
<dbReference type="STRING" id="77166.U4TPV3"/>
<dbReference type="PANTHER" id="PTHR12827:SF3">
    <property type="entry name" value="ANAPHASE-PROMOTING COMPLEX SUBUNIT 1"/>
    <property type="match status" value="1"/>
</dbReference>
<accession>U4TPV3</accession>
<dbReference type="GO" id="GO:0051301">
    <property type="term" value="P:cell division"/>
    <property type="evidence" value="ECO:0007669"/>
    <property type="project" value="UniProtKB-KW"/>
</dbReference>
<dbReference type="OrthoDB" id="26401at2759"/>
<dbReference type="GO" id="GO:0031145">
    <property type="term" value="P:anaphase-promoting complex-dependent catabolic process"/>
    <property type="evidence" value="ECO:0007669"/>
    <property type="project" value="TreeGrafter"/>
</dbReference>
<dbReference type="PANTHER" id="PTHR12827">
    <property type="entry name" value="MEIOTIC CHECKPOINT REGULATOR TSG24 FAMILY MEMBER"/>
    <property type="match status" value="1"/>
</dbReference>
<dbReference type="AlphaFoldDB" id="U4TPV3"/>
<sequence>MTEVLLAEIGRPPGPEMENSVDRESYSLAAGLALGLVMLKHGDQPKGMSDLSVSDTLHYYMVGGNKRPVTGSKKCTYFCSIINDVVYAGSQKDKYKTPSFQIREGSSVNLDLTAPGSTLALGLMYLGTGNKAVADWMAPPATQYLLDSVRPDFLMLRILSRCKLM</sequence>
<keyword evidence="3" id="KW-0131">Cell cycle</keyword>
<dbReference type="GO" id="GO:0060090">
    <property type="term" value="F:molecular adaptor activity"/>
    <property type="evidence" value="ECO:0007669"/>
    <property type="project" value="TreeGrafter"/>
</dbReference>
<keyword evidence="1" id="KW-0132">Cell division</keyword>